<gene>
    <name evidence="3" type="ORF">BN46_0844</name>
    <name evidence="4" type="ORF">HMPREF9719_00647</name>
</gene>
<dbReference type="EMBL" id="CAJZ01000116">
    <property type="protein sequence ID" value="CCI83575.1"/>
    <property type="molecule type" value="Genomic_DNA"/>
</dbReference>
<dbReference type="InterPro" id="IPR026881">
    <property type="entry name" value="WYL_dom"/>
</dbReference>
<proteinExistence type="predicted"/>
<dbReference type="RefSeq" id="WP_004600537.1">
    <property type="nucleotide sequence ID" value="NZ_HF541866.1"/>
</dbReference>
<dbReference type="PROSITE" id="PS52050">
    <property type="entry name" value="WYL"/>
    <property type="match status" value="1"/>
</dbReference>
<feature type="domain" description="WYL" evidence="1">
    <location>
        <begin position="155"/>
        <end position="216"/>
    </location>
</feature>
<evidence type="ECO:0000313" key="3">
    <source>
        <dbReference type="EMBL" id="CCI83575.1"/>
    </source>
</evidence>
<evidence type="ECO:0000313" key="6">
    <source>
        <dbReference type="Proteomes" id="UP000011016"/>
    </source>
</evidence>
<reference evidence="4 5" key="2">
    <citation type="submission" date="2012-08" db="EMBL/GenBank/DDBJ databases">
        <title>The Genome Sequence of Turicella otitidis ATCC 51513.</title>
        <authorList>
            <consortium name="The Broad Institute Genome Sequencing Platform"/>
            <person name="Earl A."/>
            <person name="Ward D."/>
            <person name="Feldgarden M."/>
            <person name="Gevers D."/>
            <person name="Huys G."/>
            <person name="Walker B."/>
            <person name="Young S.K."/>
            <person name="Zeng Q."/>
            <person name="Gargeya S."/>
            <person name="Fitzgerald M."/>
            <person name="Haas B."/>
            <person name="Abouelleil A."/>
            <person name="Alvarado L."/>
            <person name="Arachchi H.M."/>
            <person name="Berlin A.M."/>
            <person name="Chapman S.B."/>
            <person name="Goldberg J."/>
            <person name="Griggs A."/>
            <person name="Gujja S."/>
            <person name="Hansen M."/>
            <person name="Howarth C."/>
            <person name="Imamovic A."/>
            <person name="Larimer J."/>
            <person name="McCowen C."/>
            <person name="Montmayeur A."/>
            <person name="Murphy C."/>
            <person name="Neiman D."/>
            <person name="Pearson M."/>
            <person name="Priest M."/>
            <person name="Roberts A."/>
            <person name="Saif S."/>
            <person name="Shea T."/>
            <person name="Sisk P."/>
            <person name="Sykes S."/>
            <person name="Wortman J."/>
            <person name="Nusbaum C."/>
            <person name="Birren B."/>
        </authorList>
    </citation>
    <scope>NUCLEOTIDE SEQUENCE [LARGE SCALE GENOMIC DNA]</scope>
    <source>
        <strain evidence="4 5">ATCC 51513</strain>
    </source>
</reference>
<evidence type="ECO:0000259" key="1">
    <source>
        <dbReference type="Pfam" id="PF13280"/>
    </source>
</evidence>
<dbReference type="HOGENOM" id="CLU_041141_3_0_11"/>
<name>I7KJE9_9CORY</name>
<dbReference type="eggNOG" id="COG2378">
    <property type="taxonomic scope" value="Bacteria"/>
</dbReference>
<comment type="caution">
    <text evidence="3">The sequence shown here is derived from an EMBL/GenBank/DDBJ whole genome shotgun (WGS) entry which is preliminary data.</text>
</comment>
<protein>
    <submittedName>
        <fullName evidence="3">Proteasome accessory factor B</fullName>
    </submittedName>
</protein>
<dbReference type="Proteomes" id="UP000011016">
    <property type="component" value="Unassembled WGS sequence"/>
</dbReference>
<dbReference type="Pfam" id="PF13280">
    <property type="entry name" value="WYL"/>
    <property type="match status" value="1"/>
</dbReference>
<organism evidence="3 6">
    <name type="scientific">Corynebacterium otitidis ATCC 51513</name>
    <dbReference type="NCBI Taxonomy" id="883169"/>
    <lineage>
        <taxon>Bacteria</taxon>
        <taxon>Bacillati</taxon>
        <taxon>Actinomycetota</taxon>
        <taxon>Actinomycetes</taxon>
        <taxon>Mycobacteriales</taxon>
        <taxon>Corynebacteriaceae</taxon>
        <taxon>Corynebacterium</taxon>
    </lineage>
</organism>
<dbReference type="OrthoDB" id="3268930at2"/>
<evidence type="ECO:0000313" key="5">
    <source>
        <dbReference type="Proteomes" id="UP000006078"/>
    </source>
</evidence>
<dbReference type="InterPro" id="IPR051534">
    <property type="entry name" value="CBASS_pafABC_assoc_protein"/>
</dbReference>
<dbReference type="Pfam" id="PF25583">
    <property type="entry name" value="WCX"/>
    <property type="match status" value="1"/>
</dbReference>
<dbReference type="Proteomes" id="UP000006078">
    <property type="component" value="Unassembled WGS sequence"/>
</dbReference>
<dbReference type="PANTHER" id="PTHR34580">
    <property type="match status" value="1"/>
</dbReference>
<keyword evidence="3" id="KW-0647">Proteasome</keyword>
<dbReference type="STRING" id="29321.AAV33_00355"/>
<dbReference type="InterPro" id="IPR057727">
    <property type="entry name" value="WCX_dom"/>
</dbReference>
<keyword evidence="5" id="KW-1185">Reference proteome</keyword>
<dbReference type="PANTHER" id="PTHR34580:SF3">
    <property type="entry name" value="PROTEIN PAFB"/>
    <property type="match status" value="1"/>
</dbReference>
<accession>I7KJE9</accession>
<feature type="domain" description="WCX" evidence="2">
    <location>
        <begin position="250"/>
        <end position="320"/>
    </location>
</feature>
<dbReference type="GO" id="GO:0000502">
    <property type="term" value="C:proteasome complex"/>
    <property type="evidence" value="ECO:0007669"/>
    <property type="project" value="UniProtKB-KW"/>
</dbReference>
<evidence type="ECO:0000259" key="2">
    <source>
        <dbReference type="Pfam" id="PF25583"/>
    </source>
</evidence>
<dbReference type="AlphaFoldDB" id="I7KJE9"/>
<sequence length="331" mass="36135">MTDAATDSTSDLQRRINLYLALLDAEGKELPTSWLAANVEGYRHKGRDAARKQLGRDLKILAKAGVPITRVGGSGENSYRLRPEEQRYQDVELDAEEAAVVALAGRLAGTGQLAGFARSGWRKLAAAGAGVDPGAALEARAHNAGDFARLGRRDLDIVLRAIRGGRRLNFDYHQDPVGEPQPRVMDPWRVAIHERRLYLVGFDVDREAPRAFRLVRTSGFRDAGVPAEHPHRGEDIGEIVRGTRRLGRELVDARVRVAAGAAHELRRSAAEAPPENETGMVRLVDVDRDWLVRTCAGLGADAVLEEPIDARGDVVALLERQLAAAKEVLHG</sequence>
<reference evidence="3 6" key="1">
    <citation type="journal article" date="2012" name="J. Bacteriol.">
        <title>Draft Genome Sequence of Turicella otitidis ATCC 51513, Isolated from Middle Ear Fluid from a Child with Otitis Media.</title>
        <authorList>
            <person name="Brinkrolf K."/>
            <person name="Schneider J."/>
            <person name="Knecht M."/>
            <person name="Ruckert C."/>
            <person name="Tauch A."/>
        </authorList>
    </citation>
    <scope>NUCLEOTIDE SEQUENCE [LARGE SCALE GENOMIC DNA]</scope>
    <source>
        <strain evidence="3 6">ATCC 51513</strain>
    </source>
</reference>
<dbReference type="EMBL" id="AHAE01000032">
    <property type="protein sequence ID" value="EJZ82422.1"/>
    <property type="molecule type" value="Genomic_DNA"/>
</dbReference>
<evidence type="ECO:0000313" key="4">
    <source>
        <dbReference type="EMBL" id="EJZ82422.1"/>
    </source>
</evidence>